<organism evidence="1 2">
    <name type="scientific">Crucibulum laeve</name>
    <dbReference type="NCBI Taxonomy" id="68775"/>
    <lineage>
        <taxon>Eukaryota</taxon>
        <taxon>Fungi</taxon>
        <taxon>Dikarya</taxon>
        <taxon>Basidiomycota</taxon>
        <taxon>Agaricomycotina</taxon>
        <taxon>Agaricomycetes</taxon>
        <taxon>Agaricomycetidae</taxon>
        <taxon>Agaricales</taxon>
        <taxon>Agaricineae</taxon>
        <taxon>Nidulariaceae</taxon>
        <taxon>Crucibulum</taxon>
    </lineage>
</organism>
<proteinExistence type="predicted"/>
<protein>
    <submittedName>
        <fullName evidence="1">Uncharacterized protein</fullName>
    </submittedName>
</protein>
<keyword evidence="2" id="KW-1185">Reference proteome</keyword>
<gene>
    <name evidence="1" type="ORF">BDQ12DRAFT_728198</name>
</gene>
<evidence type="ECO:0000313" key="2">
    <source>
        <dbReference type="Proteomes" id="UP000308652"/>
    </source>
</evidence>
<dbReference type="Proteomes" id="UP000308652">
    <property type="component" value="Unassembled WGS sequence"/>
</dbReference>
<dbReference type="AlphaFoldDB" id="A0A5C3LVZ2"/>
<name>A0A5C3LVZ2_9AGAR</name>
<accession>A0A5C3LVZ2</accession>
<reference evidence="1 2" key="1">
    <citation type="journal article" date="2019" name="Nat. Ecol. Evol.">
        <title>Megaphylogeny resolves global patterns of mushroom evolution.</title>
        <authorList>
            <person name="Varga T."/>
            <person name="Krizsan K."/>
            <person name="Foldi C."/>
            <person name="Dima B."/>
            <person name="Sanchez-Garcia M."/>
            <person name="Sanchez-Ramirez S."/>
            <person name="Szollosi G.J."/>
            <person name="Szarkandi J.G."/>
            <person name="Papp V."/>
            <person name="Albert L."/>
            <person name="Andreopoulos W."/>
            <person name="Angelini C."/>
            <person name="Antonin V."/>
            <person name="Barry K.W."/>
            <person name="Bougher N.L."/>
            <person name="Buchanan P."/>
            <person name="Buyck B."/>
            <person name="Bense V."/>
            <person name="Catcheside P."/>
            <person name="Chovatia M."/>
            <person name="Cooper J."/>
            <person name="Damon W."/>
            <person name="Desjardin D."/>
            <person name="Finy P."/>
            <person name="Geml J."/>
            <person name="Haridas S."/>
            <person name="Hughes K."/>
            <person name="Justo A."/>
            <person name="Karasinski D."/>
            <person name="Kautmanova I."/>
            <person name="Kiss B."/>
            <person name="Kocsube S."/>
            <person name="Kotiranta H."/>
            <person name="LaButti K.M."/>
            <person name="Lechner B.E."/>
            <person name="Liimatainen K."/>
            <person name="Lipzen A."/>
            <person name="Lukacs Z."/>
            <person name="Mihaltcheva S."/>
            <person name="Morgado L.N."/>
            <person name="Niskanen T."/>
            <person name="Noordeloos M.E."/>
            <person name="Ohm R.A."/>
            <person name="Ortiz-Santana B."/>
            <person name="Ovrebo C."/>
            <person name="Racz N."/>
            <person name="Riley R."/>
            <person name="Savchenko A."/>
            <person name="Shiryaev A."/>
            <person name="Soop K."/>
            <person name="Spirin V."/>
            <person name="Szebenyi C."/>
            <person name="Tomsovsky M."/>
            <person name="Tulloss R.E."/>
            <person name="Uehling J."/>
            <person name="Grigoriev I.V."/>
            <person name="Vagvolgyi C."/>
            <person name="Papp T."/>
            <person name="Martin F.M."/>
            <person name="Miettinen O."/>
            <person name="Hibbett D.S."/>
            <person name="Nagy L.G."/>
        </authorList>
    </citation>
    <scope>NUCLEOTIDE SEQUENCE [LARGE SCALE GENOMIC DNA]</scope>
    <source>
        <strain evidence="1 2">CBS 166.37</strain>
    </source>
</reference>
<dbReference type="OrthoDB" id="2897476at2759"/>
<sequence>MPLPAISRVFVLRKKKSVGQPSSSVRDDWLSNAITFGKALQAAGEFAPFPYIKGAAGIFVALLEPIQRLYKNRDDYRYLTESISMVLKHLEQDIHQNPAAALASE</sequence>
<dbReference type="EMBL" id="ML213659">
    <property type="protein sequence ID" value="TFK32921.1"/>
    <property type="molecule type" value="Genomic_DNA"/>
</dbReference>
<evidence type="ECO:0000313" key="1">
    <source>
        <dbReference type="EMBL" id="TFK32921.1"/>
    </source>
</evidence>